<keyword evidence="12" id="KW-1185">Reference proteome</keyword>
<evidence type="ECO:0000256" key="4">
    <source>
        <dbReference type="ARBA" id="ARBA00022741"/>
    </source>
</evidence>
<dbReference type="EC" id="2.7.7.3" evidence="9"/>
<dbReference type="PRINTS" id="PR01020">
    <property type="entry name" value="LPSBIOSNTHSS"/>
</dbReference>
<dbReference type="Proteomes" id="UP000050865">
    <property type="component" value="Unassembled WGS sequence"/>
</dbReference>
<dbReference type="InterPro" id="IPR004821">
    <property type="entry name" value="Cyt_trans-like"/>
</dbReference>
<sequence length="169" mass="18065">MVKAIFPGSFDPFTNGHLDTVTRAAKMFDTVVVAVMTNTSKHPLFSAAEKVALIQEATAGLANVDVVAAPSMLTVRFAEQIGATVLVRGVRSGKDLDYEQDIAEMNQVLSPQLETVLLLADKRYRFLSSSLIKEVATFGGDVSSLLPANVNAAVMAKLGDAHEQAKTNQ</sequence>
<dbReference type="PANTHER" id="PTHR21342:SF1">
    <property type="entry name" value="PHOSPHOPANTETHEINE ADENYLYLTRANSFERASE"/>
    <property type="match status" value="1"/>
</dbReference>
<dbReference type="GO" id="GO:0005737">
    <property type="term" value="C:cytoplasm"/>
    <property type="evidence" value="ECO:0007669"/>
    <property type="project" value="UniProtKB-SubCell"/>
</dbReference>
<dbReference type="Gene3D" id="3.40.50.620">
    <property type="entry name" value="HUPs"/>
    <property type="match status" value="1"/>
</dbReference>
<feature type="binding site" evidence="9">
    <location>
        <position position="9"/>
    </location>
    <ligand>
        <name>substrate</name>
    </ligand>
</feature>
<dbReference type="AlphaFoldDB" id="A0A0R2EZ33"/>
<dbReference type="InterPro" id="IPR001980">
    <property type="entry name" value="PPAT"/>
</dbReference>
<comment type="similarity">
    <text evidence="9">Belongs to the bacterial CoaD family.</text>
</comment>
<reference evidence="11 12" key="1">
    <citation type="journal article" date="2015" name="Genome Announc.">
        <title>Expanding the biotechnology potential of lactobacilli through comparative genomics of 213 strains and associated genera.</title>
        <authorList>
            <person name="Sun Z."/>
            <person name="Harris H.M."/>
            <person name="McCann A."/>
            <person name="Guo C."/>
            <person name="Argimon S."/>
            <person name="Zhang W."/>
            <person name="Yang X."/>
            <person name="Jeffery I.B."/>
            <person name="Cooney J.C."/>
            <person name="Kagawa T.F."/>
            <person name="Liu W."/>
            <person name="Song Y."/>
            <person name="Salvetti E."/>
            <person name="Wrobel A."/>
            <person name="Rasinkangas P."/>
            <person name="Parkhill J."/>
            <person name="Rea M.C."/>
            <person name="O'Sullivan O."/>
            <person name="Ritari J."/>
            <person name="Douillard F.P."/>
            <person name="Paul Ross R."/>
            <person name="Yang R."/>
            <person name="Briner A.E."/>
            <person name="Felis G.E."/>
            <person name="de Vos W.M."/>
            <person name="Barrangou R."/>
            <person name="Klaenhammer T.R."/>
            <person name="Caufield P.W."/>
            <person name="Cui Y."/>
            <person name="Zhang H."/>
            <person name="O'Toole P.W."/>
        </authorList>
    </citation>
    <scope>NUCLEOTIDE SEQUENCE [LARGE SCALE GENOMIC DNA]</scope>
    <source>
        <strain evidence="11 12">DSM 22697</strain>
    </source>
</reference>
<keyword evidence="6 9" id="KW-0460">Magnesium</keyword>
<dbReference type="NCBIfam" id="TIGR00125">
    <property type="entry name" value="cyt_tran_rel"/>
    <property type="match status" value="1"/>
</dbReference>
<protein>
    <recommendedName>
        <fullName evidence="9">Phosphopantetheine adenylyltransferase</fullName>
        <ecNumber evidence="9">2.7.7.3</ecNumber>
    </recommendedName>
    <alternativeName>
        <fullName evidence="9">Dephospho-CoA pyrophosphorylase</fullName>
    </alternativeName>
    <alternativeName>
        <fullName evidence="9">Pantetheine-phosphate adenylyltransferase</fullName>
        <shortName evidence="9">PPAT</shortName>
    </alternativeName>
</protein>
<evidence type="ECO:0000256" key="9">
    <source>
        <dbReference type="HAMAP-Rule" id="MF_00151"/>
    </source>
</evidence>
<accession>A0A0R2EZ33</accession>
<comment type="subcellular location">
    <subcellularLocation>
        <location evidence="9">Cytoplasm</location>
    </subcellularLocation>
</comment>
<feature type="binding site" evidence="9">
    <location>
        <position position="74"/>
    </location>
    <ligand>
        <name>substrate</name>
    </ligand>
</feature>
<feature type="binding site" evidence="9">
    <location>
        <position position="17"/>
    </location>
    <ligand>
        <name>ATP</name>
        <dbReference type="ChEBI" id="CHEBI:30616"/>
    </ligand>
</feature>
<gene>
    <name evidence="9" type="primary">coaD</name>
    <name evidence="11" type="ORF">FC75_GL002141</name>
</gene>
<feature type="domain" description="Cytidyltransferase-like" evidence="10">
    <location>
        <begin position="5"/>
        <end position="134"/>
    </location>
</feature>
<keyword evidence="7 9" id="KW-0173">Coenzyme A biosynthesis</keyword>
<name>A0A0R2EZ33_9LACO</name>
<dbReference type="Pfam" id="PF01467">
    <property type="entry name" value="CTP_transf_like"/>
    <property type="match status" value="1"/>
</dbReference>
<dbReference type="STRING" id="1423730.FC75_GL002141"/>
<comment type="function">
    <text evidence="9">Reversibly transfers an adenylyl group from ATP to 4'-phosphopantetheine, yielding dephospho-CoA (dPCoA) and pyrophosphate.</text>
</comment>
<dbReference type="RefSeq" id="WP_056989620.1">
    <property type="nucleotide sequence ID" value="NZ_AYZJ01000042.1"/>
</dbReference>
<feature type="binding site" evidence="9">
    <location>
        <begin position="9"/>
        <end position="10"/>
    </location>
    <ligand>
        <name>ATP</name>
        <dbReference type="ChEBI" id="CHEBI:30616"/>
    </ligand>
</feature>
<keyword evidence="1 9" id="KW-0963">Cytoplasm</keyword>
<feature type="binding site" evidence="9">
    <location>
        <position position="99"/>
    </location>
    <ligand>
        <name>ATP</name>
        <dbReference type="ChEBI" id="CHEBI:30616"/>
    </ligand>
</feature>
<comment type="pathway">
    <text evidence="9">Cofactor biosynthesis; coenzyme A biosynthesis; CoA from (R)-pantothenate: step 4/5.</text>
</comment>
<dbReference type="HAMAP" id="MF_00151">
    <property type="entry name" value="PPAT_bact"/>
    <property type="match status" value="1"/>
</dbReference>
<evidence type="ECO:0000256" key="6">
    <source>
        <dbReference type="ARBA" id="ARBA00022842"/>
    </source>
</evidence>
<comment type="catalytic activity">
    <reaction evidence="8 9">
        <text>(R)-4'-phosphopantetheine + ATP + H(+) = 3'-dephospho-CoA + diphosphate</text>
        <dbReference type="Rhea" id="RHEA:19801"/>
        <dbReference type="ChEBI" id="CHEBI:15378"/>
        <dbReference type="ChEBI" id="CHEBI:30616"/>
        <dbReference type="ChEBI" id="CHEBI:33019"/>
        <dbReference type="ChEBI" id="CHEBI:57328"/>
        <dbReference type="ChEBI" id="CHEBI:61723"/>
        <dbReference type="EC" id="2.7.7.3"/>
    </reaction>
</comment>
<keyword evidence="3 9" id="KW-0548">Nucleotidyltransferase</keyword>
<evidence type="ECO:0000256" key="3">
    <source>
        <dbReference type="ARBA" id="ARBA00022695"/>
    </source>
</evidence>
<evidence type="ECO:0000256" key="2">
    <source>
        <dbReference type="ARBA" id="ARBA00022679"/>
    </source>
</evidence>
<dbReference type="PATRIC" id="fig|1423730.4.peg.2224"/>
<feature type="binding site" evidence="9">
    <location>
        <position position="41"/>
    </location>
    <ligand>
        <name>substrate</name>
    </ligand>
</feature>
<dbReference type="NCBIfam" id="TIGR01510">
    <property type="entry name" value="coaD_prev_kdtB"/>
    <property type="match status" value="1"/>
</dbReference>
<evidence type="ECO:0000313" key="12">
    <source>
        <dbReference type="Proteomes" id="UP000050865"/>
    </source>
</evidence>
<evidence type="ECO:0000256" key="8">
    <source>
        <dbReference type="ARBA" id="ARBA00029346"/>
    </source>
</evidence>
<dbReference type="InterPro" id="IPR014729">
    <property type="entry name" value="Rossmann-like_a/b/a_fold"/>
</dbReference>
<keyword evidence="4 9" id="KW-0547">Nucleotide-binding</keyword>
<dbReference type="PANTHER" id="PTHR21342">
    <property type="entry name" value="PHOSPHOPANTETHEINE ADENYLYLTRANSFERASE"/>
    <property type="match status" value="1"/>
</dbReference>
<feature type="binding site" evidence="9">
    <location>
        <position position="88"/>
    </location>
    <ligand>
        <name>substrate</name>
    </ligand>
</feature>
<feature type="binding site" evidence="9">
    <location>
        <begin position="124"/>
        <end position="130"/>
    </location>
    <ligand>
        <name>ATP</name>
        <dbReference type="ChEBI" id="CHEBI:30616"/>
    </ligand>
</feature>
<dbReference type="EMBL" id="AYZJ01000042">
    <property type="protein sequence ID" value="KRN21680.1"/>
    <property type="molecule type" value="Genomic_DNA"/>
</dbReference>
<dbReference type="SUPFAM" id="SSF52374">
    <property type="entry name" value="Nucleotidylyl transferase"/>
    <property type="match status" value="1"/>
</dbReference>
<keyword evidence="2 9" id="KW-0808">Transferase</keyword>
<evidence type="ECO:0000256" key="5">
    <source>
        <dbReference type="ARBA" id="ARBA00022840"/>
    </source>
</evidence>
<evidence type="ECO:0000313" key="11">
    <source>
        <dbReference type="EMBL" id="KRN21680.1"/>
    </source>
</evidence>
<feature type="site" description="Transition state stabilizer" evidence="9">
    <location>
        <position position="17"/>
    </location>
</feature>
<proteinExistence type="inferred from homology"/>
<comment type="cofactor">
    <cofactor evidence="9">
        <name>Mg(2+)</name>
        <dbReference type="ChEBI" id="CHEBI:18420"/>
    </cofactor>
</comment>
<dbReference type="GO" id="GO:0005524">
    <property type="term" value="F:ATP binding"/>
    <property type="evidence" value="ECO:0007669"/>
    <property type="project" value="UniProtKB-KW"/>
</dbReference>
<comment type="subunit">
    <text evidence="9">Homohexamer.</text>
</comment>
<dbReference type="GO" id="GO:0015937">
    <property type="term" value="P:coenzyme A biosynthetic process"/>
    <property type="evidence" value="ECO:0007669"/>
    <property type="project" value="UniProtKB-UniRule"/>
</dbReference>
<dbReference type="GO" id="GO:0004595">
    <property type="term" value="F:pantetheine-phosphate adenylyltransferase activity"/>
    <property type="evidence" value="ECO:0007669"/>
    <property type="project" value="UniProtKB-UniRule"/>
</dbReference>
<evidence type="ECO:0000256" key="7">
    <source>
        <dbReference type="ARBA" id="ARBA00022993"/>
    </source>
</evidence>
<evidence type="ECO:0000256" key="1">
    <source>
        <dbReference type="ARBA" id="ARBA00022490"/>
    </source>
</evidence>
<feature type="binding site" evidence="9">
    <location>
        <begin position="89"/>
        <end position="91"/>
    </location>
    <ligand>
        <name>ATP</name>
        <dbReference type="ChEBI" id="CHEBI:30616"/>
    </ligand>
</feature>
<evidence type="ECO:0000259" key="10">
    <source>
        <dbReference type="Pfam" id="PF01467"/>
    </source>
</evidence>
<comment type="caution">
    <text evidence="11">The sequence shown here is derived from an EMBL/GenBank/DDBJ whole genome shotgun (WGS) entry which is preliminary data.</text>
</comment>
<keyword evidence="5 9" id="KW-0067">ATP-binding</keyword>
<dbReference type="UniPathway" id="UPA00241">
    <property type="reaction ID" value="UER00355"/>
</dbReference>
<organism evidence="11 12">
    <name type="scientific">Lacticaseibacillus camelliae DSM 22697 = JCM 13995</name>
    <dbReference type="NCBI Taxonomy" id="1423730"/>
    <lineage>
        <taxon>Bacteria</taxon>
        <taxon>Bacillati</taxon>
        <taxon>Bacillota</taxon>
        <taxon>Bacilli</taxon>
        <taxon>Lactobacillales</taxon>
        <taxon>Lactobacillaceae</taxon>
        <taxon>Lacticaseibacillus</taxon>
    </lineage>
</organism>
<dbReference type="CDD" id="cd02163">
    <property type="entry name" value="PPAT"/>
    <property type="match status" value="1"/>
</dbReference>